<accession>A0AAW1ELR2</accession>
<evidence type="ECO:0000313" key="2">
    <source>
        <dbReference type="Proteomes" id="UP001488805"/>
    </source>
</evidence>
<proteinExistence type="predicted"/>
<organism evidence="1 2">
    <name type="scientific">Zoarces viviparus</name>
    <name type="common">Viviparous eelpout</name>
    <name type="synonym">Blennius viviparus</name>
    <dbReference type="NCBI Taxonomy" id="48416"/>
    <lineage>
        <taxon>Eukaryota</taxon>
        <taxon>Metazoa</taxon>
        <taxon>Chordata</taxon>
        <taxon>Craniata</taxon>
        <taxon>Vertebrata</taxon>
        <taxon>Euteleostomi</taxon>
        <taxon>Actinopterygii</taxon>
        <taxon>Neopterygii</taxon>
        <taxon>Teleostei</taxon>
        <taxon>Neoteleostei</taxon>
        <taxon>Acanthomorphata</taxon>
        <taxon>Eupercaria</taxon>
        <taxon>Perciformes</taxon>
        <taxon>Cottioidei</taxon>
        <taxon>Zoarcales</taxon>
        <taxon>Zoarcidae</taxon>
        <taxon>Zoarcinae</taxon>
        <taxon>Zoarces</taxon>
    </lineage>
</organism>
<sequence length="166" mass="18035">MVCQNLLEANRKSFSMASPNSSHAQVFAFATTAAAALLACRYLSAASGDPRANQALKVSFFSLTASLTSGVHHRVLGLPPRQAPMTCRPQLLAAASTIEALNMVHSDSMSPTSLGMCEKFFRRCELKTSRTGSCARRSQFTLTTRLGLPGLSNRFPCHLIQLTTRW</sequence>
<reference evidence="1 2" key="1">
    <citation type="journal article" date="2024" name="Genome Biol. Evol.">
        <title>Chromosome-level genome assembly of the viviparous eelpout Zoarces viviparus.</title>
        <authorList>
            <person name="Fuhrmann N."/>
            <person name="Brasseur M.V."/>
            <person name="Bakowski C.E."/>
            <person name="Podsiadlowski L."/>
            <person name="Prost S."/>
            <person name="Krehenwinkel H."/>
            <person name="Mayer C."/>
        </authorList>
    </citation>
    <scope>NUCLEOTIDE SEQUENCE [LARGE SCALE GENOMIC DNA]</scope>
    <source>
        <strain evidence="1">NO-MEL_2022_Ind0_liver</strain>
    </source>
</reference>
<protein>
    <submittedName>
        <fullName evidence="1">Uncharacterized protein</fullName>
    </submittedName>
</protein>
<comment type="caution">
    <text evidence="1">The sequence shown here is derived from an EMBL/GenBank/DDBJ whole genome shotgun (WGS) entry which is preliminary data.</text>
</comment>
<keyword evidence="2" id="KW-1185">Reference proteome</keyword>
<evidence type="ECO:0000313" key="1">
    <source>
        <dbReference type="EMBL" id="KAK9523331.1"/>
    </source>
</evidence>
<gene>
    <name evidence="1" type="ORF">VZT92_019730</name>
</gene>
<name>A0AAW1ELR2_ZOAVI</name>
<dbReference type="EMBL" id="JBCEZU010000221">
    <property type="protein sequence ID" value="KAK9523331.1"/>
    <property type="molecule type" value="Genomic_DNA"/>
</dbReference>
<dbReference type="Proteomes" id="UP001488805">
    <property type="component" value="Unassembled WGS sequence"/>
</dbReference>
<dbReference type="AlphaFoldDB" id="A0AAW1ELR2"/>